<dbReference type="Gene3D" id="1.10.3730.20">
    <property type="match status" value="1"/>
</dbReference>
<dbReference type="AlphaFoldDB" id="A0A399QY59"/>
<dbReference type="InterPro" id="IPR037185">
    <property type="entry name" value="EmrE-like"/>
</dbReference>
<dbReference type="EMBL" id="QWGB01000005">
    <property type="protein sequence ID" value="RIJ24066.1"/>
    <property type="molecule type" value="Genomic_DNA"/>
</dbReference>
<evidence type="ECO:0000256" key="8">
    <source>
        <dbReference type="SAM" id="Phobius"/>
    </source>
</evidence>
<comment type="subcellular location">
    <subcellularLocation>
        <location evidence="1">Cell membrane</location>
        <topology evidence="1">Multi-pass membrane protein</topology>
    </subcellularLocation>
</comment>
<sequence>MTSELRLGLTCGFGAYLIWGGLPLYFRLLDHVGPIEMLAHRILWGLPTALIFIAIARRWRDLRGALTPRRMLYLSISAGLIATNWLLYIWAVSAERVTEASLGYFINPLVSVLLGMIFFSETLRRAQWIAIAIASCGVAVLTWELGRLPWVSLVLCFSFAAYGAVRKTVSVDSRIGFAIETALLFPVAFIWLTWFQQTPEGGWLGDGIALDWLIPLAGPITAVPLILFALAAKRLKLATIGMMQYLTPTLQFLIAVAIFREPFGPVDAVAFGLIWTALLVFTLDSVLRERKSRRLARAARLAE</sequence>
<dbReference type="GO" id="GO:0005886">
    <property type="term" value="C:plasma membrane"/>
    <property type="evidence" value="ECO:0007669"/>
    <property type="project" value="UniProtKB-SubCell"/>
</dbReference>
<evidence type="ECO:0000256" key="1">
    <source>
        <dbReference type="ARBA" id="ARBA00004651"/>
    </source>
</evidence>
<feature type="transmembrane region" description="Helical" evidence="8">
    <location>
        <begin position="126"/>
        <end position="143"/>
    </location>
</feature>
<dbReference type="PANTHER" id="PTHR22911">
    <property type="entry name" value="ACYL-MALONYL CONDENSING ENZYME-RELATED"/>
    <property type="match status" value="1"/>
</dbReference>
<reference evidence="10 11" key="1">
    <citation type="submission" date="2018-08" db="EMBL/GenBank/DDBJ databases">
        <title>Henriciella mobilis sp. nov., isolated from seawater.</title>
        <authorList>
            <person name="Cheng H."/>
            <person name="Wu Y.-H."/>
            <person name="Xu X.-W."/>
            <person name="Guo L.-L."/>
        </authorList>
    </citation>
    <scope>NUCLEOTIDE SEQUENCE [LARGE SCALE GENOMIC DNA]</scope>
    <source>
        <strain evidence="10 11">CCUG66934</strain>
    </source>
</reference>
<evidence type="ECO:0000313" key="10">
    <source>
        <dbReference type="EMBL" id="RIJ24066.1"/>
    </source>
</evidence>
<feature type="transmembrane region" description="Helical" evidence="8">
    <location>
        <begin position="102"/>
        <end position="119"/>
    </location>
</feature>
<dbReference type="NCBIfam" id="TIGR00688">
    <property type="entry name" value="rarD"/>
    <property type="match status" value="1"/>
</dbReference>
<keyword evidence="11" id="KW-1185">Reference proteome</keyword>
<dbReference type="Pfam" id="PF00892">
    <property type="entry name" value="EamA"/>
    <property type="match status" value="1"/>
</dbReference>
<keyword evidence="4" id="KW-1003">Cell membrane</keyword>
<feature type="transmembrane region" description="Helical" evidence="8">
    <location>
        <begin position="177"/>
        <end position="196"/>
    </location>
</feature>
<feature type="transmembrane region" description="Helical" evidence="8">
    <location>
        <begin position="208"/>
        <end position="230"/>
    </location>
</feature>
<feature type="transmembrane region" description="Helical" evidence="8">
    <location>
        <begin position="266"/>
        <end position="287"/>
    </location>
</feature>
<evidence type="ECO:0000259" key="9">
    <source>
        <dbReference type="Pfam" id="PF00892"/>
    </source>
</evidence>
<feature type="transmembrane region" description="Helical" evidence="8">
    <location>
        <begin position="7"/>
        <end position="26"/>
    </location>
</feature>
<proteinExistence type="inferred from homology"/>
<keyword evidence="6 8" id="KW-1133">Transmembrane helix</keyword>
<evidence type="ECO:0000256" key="5">
    <source>
        <dbReference type="ARBA" id="ARBA00022692"/>
    </source>
</evidence>
<evidence type="ECO:0000256" key="2">
    <source>
        <dbReference type="ARBA" id="ARBA00007362"/>
    </source>
</evidence>
<dbReference type="RefSeq" id="WP_119379255.1">
    <property type="nucleotide sequence ID" value="NZ_QWGB01000005.1"/>
</dbReference>
<evidence type="ECO:0000256" key="3">
    <source>
        <dbReference type="ARBA" id="ARBA00022448"/>
    </source>
</evidence>
<gene>
    <name evidence="10" type="primary">rarD</name>
    <name evidence="10" type="ORF">D1224_07425</name>
</gene>
<feature type="transmembrane region" description="Helical" evidence="8">
    <location>
        <begin position="149"/>
        <end position="165"/>
    </location>
</feature>
<accession>A0A399QY59</accession>
<evidence type="ECO:0000313" key="11">
    <source>
        <dbReference type="Proteomes" id="UP000265431"/>
    </source>
</evidence>
<dbReference type="OrthoDB" id="369870at2"/>
<keyword evidence="3" id="KW-0813">Transport</keyword>
<protein>
    <submittedName>
        <fullName evidence="10">EamA family transporter RarD</fullName>
    </submittedName>
</protein>
<keyword evidence="7 8" id="KW-0472">Membrane</keyword>
<comment type="similarity">
    <text evidence="2">Belongs to the EamA transporter family.</text>
</comment>
<organism evidence="10 11">
    <name type="scientific">Henriciella barbarensis</name>
    <dbReference type="NCBI Taxonomy" id="86342"/>
    <lineage>
        <taxon>Bacteria</taxon>
        <taxon>Pseudomonadati</taxon>
        <taxon>Pseudomonadota</taxon>
        <taxon>Alphaproteobacteria</taxon>
        <taxon>Hyphomonadales</taxon>
        <taxon>Hyphomonadaceae</taxon>
        <taxon>Henriciella</taxon>
    </lineage>
</organism>
<dbReference type="InterPro" id="IPR004626">
    <property type="entry name" value="RarD"/>
</dbReference>
<dbReference type="Proteomes" id="UP000265431">
    <property type="component" value="Unassembled WGS sequence"/>
</dbReference>
<comment type="caution">
    <text evidence="10">The sequence shown here is derived from an EMBL/GenBank/DDBJ whole genome shotgun (WGS) entry which is preliminary data.</text>
</comment>
<feature type="transmembrane region" description="Helical" evidence="8">
    <location>
        <begin position="71"/>
        <end position="90"/>
    </location>
</feature>
<feature type="transmembrane region" description="Helical" evidence="8">
    <location>
        <begin position="38"/>
        <end position="59"/>
    </location>
</feature>
<name>A0A399QY59_9PROT</name>
<evidence type="ECO:0000256" key="7">
    <source>
        <dbReference type="ARBA" id="ARBA00023136"/>
    </source>
</evidence>
<evidence type="ECO:0000256" key="4">
    <source>
        <dbReference type="ARBA" id="ARBA00022475"/>
    </source>
</evidence>
<evidence type="ECO:0000256" key="6">
    <source>
        <dbReference type="ARBA" id="ARBA00022989"/>
    </source>
</evidence>
<feature type="domain" description="EamA" evidence="9">
    <location>
        <begin position="7"/>
        <end position="142"/>
    </location>
</feature>
<keyword evidence="5 8" id="KW-0812">Transmembrane</keyword>
<dbReference type="PANTHER" id="PTHR22911:SF137">
    <property type="entry name" value="SOLUTE CARRIER FAMILY 35 MEMBER G2-RELATED"/>
    <property type="match status" value="1"/>
</dbReference>
<feature type="transmembrane region" description="Helical" evidence="8">
    <location>
        <begin position="242"/>
        <end position="260"/>
    </location>
</feature>
<dbReference type="SUPFAM" id="SSF103481">
    <property type="entry name" value="Multidrug resistance efflux transporter EmrE"/>
    <property type="match status" value="2"/>
</dbReference>
<dbReference type="InterPro" id="IPR000620">
    <property type="entry name" value="EamA_dom"/>
</dbReference>